<keyword evidence="1" id="KW-0472">Membrane</keyword>
<dbReference type="InterPro" id="IPR026055">
    <property type="entry name" value="FAR"/>
</dbReference>
<feature type="transmembrane region" description="Helical" evidence="1">
    <location>
        <begin position="192"/>
        <end position="213"/>
    </location>
</feature>
<gene>
    <name evidence="3" type="ORF">TSIB3V08_LOCUS12996</name>
</gene>
<dbReference type="InterPro" id="IPR033640">
    <property type="entry name" value="FAR_C"/>
</dbReference>
<name>A0A7R9G6G0_TIMSH</name>
<reference evidence="3" key="1">
    <citation type="submission" date="2020-11" db="EMBL/GenBank/DDBJ databases">
        <authorList>
            <person name="Tran Van P."/>
        </authorList>
    </citation>
    <scope>NUCLEOTIDE SEQUENCE</scope>
</reference>
<dbReference type="GO" id="GO:0035336">
    <property type="term" value="P:long-chain fatty-acyl-CoA metabolic process"/>
    <property type="evidence" value="ECO:0007669"/>
    <property type="project" value="TreeGrafter"/>
</dbReference>
<feature type="domain" description="Fatty acyl-CoA reductase C-terminal" evidence="2">
    <location>
        <begin position="62"/>
        <end position="178"/>
    </location>
</feature>
<evidence type="ECO:0000313" key="3">
    <source>
        <dbReference type="EMBL" id="CAD7268996.1"/>
    </source>
</evidence>
<organism evidence="3">
    <name type="scientific">Timema shepardi</name>
    <name type="common">Walking stick</name>
    <dbReference type="NCBI Taxonomy" id="629360"/>
    <lineage>
        <taxon>Eukaryota</taxon>
        <taxon>Metazoa</taxon>
        <taxon>Ecdysozoa</taxon>
        <taxon>Arthropoda</taxon>
        <taxon>Hexapoda</taxon>
        <taxon>Insecta</taxon>
        <taxon>Pterygota</taxon>
        <taxon>Neoptera</taxon>
        <taxon>Polyneoptera</taxon>
        <taxon>Phasmatodea</taxon>
        <taxon>Timematodea</taxon>
        <taxon>Timematoidea</taxon>
        <taxon>Timematidae</taxon>
        <taxon>Timema</taxon>
    </lineage>
</organism>
<dbReference type="GO" id="GO:0080019">
    <property type="term" value="F:alcohol-forming very long-chain fatty acyl-CoA reductase activity"/>
    <property type="evidence" value="ECO:0007669"/>
    <property type="project" value="InterPro"/>
</dbReference>
<dbReference type="EMBL" id="OC018859">
    <property type="protein sequence ID" value="CAD7268996.1"/>
    <property type="molecule type" value="Genomic_DNA"/>
</dbReference>
<feature type="transmembrane region" description="Helical" evidence="1">
    <location>
        <begin position="53"/>
        <end position="78"/>
    </location>
</feature>
<dbReference type="PANTHER" id="PTHR11011">
    <property type="entry name" value="MALE STERILITY PROTEIN 2-RELATED"/>
    <property type="match status" value="1"/>
</dbReference>
<proteinExistence type="predicted"/>
<dbReference type="GO" id="GO:0005777">
    <property type="term" value="C:peroxisome"/>
    <property type="evidence" value="ECO:0007669"/>
    <property type="project" value="TreeGrafter"/>
</dbReference>
<dbReference type="CDD" id="cd09071">
    <property type="entry name" value="FAR_C"/>
    <property type="match status" value="1"/>
</dbReference>
<accession>A0A7R9G6G0</accession>
<dbReference type="Pfam" id="PF03015">
    <property type="entry name" value="Sterile"/>
    <property type="match status" value="1"/>
</dbReference>
<protein>
    <recommendedName>
        <fullName evidence="2">Fatty acyl-CoA reductase C-terminal domain-containing protein</fullName>
    </recommendedName>
</protein>
<keyword evidence="1" id="KW-1133">Transmembrane helix</keyword>
<dbReference type="AlphaFoldDB" id="A0A7R9G6G0"/>
<dbReference type="PANTHER" id="PTHR11011:SF12">
    <property type="entry name" value="FATTY ACYL-COA REDUCTASE"/>
    <property type="match status" value="1"/>
</dbReference>
<sequence>MTPKEVPVYNLTASAVKKMTWKEVLDIGRRIIYDYPFEMTVWYPDGNIRASKFMHNMCVIFLHFLPAYLIDFLMLIFFQKPLNLCKYHMCYLPVLPPLLHELSVPSMVHIHKRIQNGLLLLQYFTTRRWVFHSSKFLALGEDGNRVDKDLFSIDFSQVIEEQYLKDCLLGGRQYCMKEPLSSLPRCRRILKVLYVVDKLWSILFYGLLLWLVYSYSETARYVLDTTTEYIRTVPVIRSLSKRSDF</sequence>
<evidence type="ECO:0000259" key="2">
    <source>
        <dbReference type="Pfam" id="PF03015"/>
    </source>
</evidence>
<evidence type="ECO:0000256" key="1">
    <source>
        <dbReference type="SAM" id="Phobius"/>
    </source>
</evidence>
<keyword evidence="1" id="KW-0812">Transmembrane</keyword>